<dbReference type="Pfam" id="PF00010">
    <property type="entry name" value="HLH"/>
    <property type="match status" value="1"/>
</dbReference>
<accession>A0ABM1C541</accession>
<evidence type="ECO:0000256" key="6">
    <source>
        <dbReference type="SAM" id="MobiDB-lite"/>
    </source>
</evidence>
<feature type="compositionally biased region" description="Basic and acidic residues" evidence="6">
    <location>
        <begin position="88"/>
        <end position="97"/>
    </location>
</feature>
<keyword evidence="4" id="KW-0524">Neurogenesis</keyword>
<dbReference type="PROSITE" id="PS50888">
    <property type="entry name" value="BHLH"/>
    <property type="match status" value="1"/>
</dbReference>
<evidence type="ECO:0000256" key="4">
    <source>
        <dbReference type="ARBA" id="ARBA00022902"/>
    </source>
</evidence>
<dbReference type="InterPro" id="IPR036638">
    <property type="entry name" value="HLH_DNA-bd_sf"/>
</dbReference>
<organism evidence="8 9">
    <name type="scientific">Limulus polyphemus</name>
    <name type="common">Atlantic horseshoe crab</name>
    <dbReference type="NCBI Taxonomy" id="6850"/>
    <lineage>
        <taxon>Eukaryota</taxon>
        <taxon>Metazoa</taxon>
        <taxon>Ecdysozoa</taxon>
        <taxon>Arthropoda</taxon>
        <taxon>Chelicerata</taxon>
        <taxon>Merostomata</taxon>
        <taxon>Xiphosura</taxon>
        <taxon>Limulidae</taxon>
        <taxon>Limulus</taxon>
    </lineage>
</organism>
<dbReference type="Proteomes" id="UP000694941">
    <property type="component" value="Unplaced"/>
</dbReference>
<feature type="region of interest" description="Disordered" evidence="6">
    <location>
        <begin position="50"/>
        <end position="132"/>
    </location>
</feature>
<keyword evidence="3" id="KW-0221">Differentiation</keyword>
<feature type="domain" description="BHLH" evidence="7">
    <location>
        <begin position="132"/>
        <end position="185"/>
    </location>
</feature>
<keyword evidence="2" id="KW-0217">Developmental protein</keyword>
<evidence type="ECO:0000259" key="7">
    <source>
        <dbReference type="PROSITE" id="PS50888"/>
    </source>
</evidence>
<dbReference type="CDD" id="cd11431">
    <property type="entry name" value="bHLH_TS_taxi_Dei"/>
    <property type="match status" value="1"/>
</dbReference>
<feature type="compositionally biased region" description="Basic and acidic residues" evidence="6">
    <location>
        <begin position="106"/>
        <end position="122"/>
    </location>
</feature>
<dbReference type="GeneID" id="106478342"/>
<comment type="subcellular location">
    <subcellularLocation>
        <location evidence="1">Nucleus</location>
    </subcellularLocation>
</comment>
<protein>
    <submittedName>
        <fullName evidence="9">Helix-loop-helix protein delilah-like</fullName>
    </submittedName>
</protein>
<sequence>MSVGYFDPNSWESLLSLGTAFNYSDFSSLQNSYGSIEEVSAKKCIHQTRSLEDNQSLSPTLSNTSAVTQENRISTSDKTNEQNQQLKPEGESREIKYKLRPRSIQNRKEIENKRFNKKEPKLKQKPPPLSKYRRRTANARERFRMDKMNQAFEQLRLAIPKFPSVSSKLTKIKTLQLAVHYIAALSDVLHKSDANEKQEAVGGLSLSIDPLEMNLNLDSDDCDLTVGDLNVLLESDESTMDYNTEFEFI</sequence>
<evidence type="ECO:0000313" key="8">
    <source>
        <dbReference type="Proteomes" id="UP000694941"/>
    </source>
</evidence>
<dbReference type="RefSeq" id="XP_013794337.1">
    <property type="nucleotide sequence ID" value="XM_013938883.2"/>
</dbReference>
<evidence type="ECO:0000256" key="2">
    <source>
        <dbReference type="ARBA" id="ARBA00022473"/>
    </source>
</evidence>
<evidence type="ECO:0000256" key="5">
    <source>
        <dbReference type="ARBA" id="ARBA00023242"/>
    </source>
</evidence>
<evidence type="ECO:0000256" key="3">
    <source>
        <dbReference type="ARBA" id="ARBA00022782"/>
    </source>
</evidence>
<gene>
    <name evidence="9" type="primary">LOC106478342</name>
</gene>
<keyword evidence="8" id="KW-1185">Reference proteome</keyword>
<dbReference type="SMART" id="SM00353">
    <property type="entry name" value="HLH"/>
    <property type="match status" value="1"/>
</dbReference>
<proteinExistence type="predicted"/>
<dbReference type="InterPro" id="IPR011598">
    <property type="entry name" value="bHLH_dom"/>
</dbReference>
<dbReference type="SUPFAM" id="SSF47459">
    <property type="entry name" value="HLH, helix-loop-helix DNA-binding domain"/>
    <property type="match status" value="1"/>
</dbReference>
<dbReference type="PANTHER" id="PTHR19290:SF162">
    <property type="entry name" value="TRANSCRIPTION FACTOR ATOH7"/>
    <property type="match status" value="1"/>
</dbReference>
<feature type="compositionally biased region" description="Polar residues" evidence="6">
    <location>
        <begin position="53"/>
        <end position="86"/>
    </location>
</feature>
<evidence type="ECO:0000256" key="1">
    <source>
        <dbReference type="ARBA" id="ARBA00004123"/>
    </source>
</evidence>
<reference evidence="9" key="1">
    <citation type="submission" date="2025-08" db="UniProtKB">
        <authorList>
            <consortium name="RefSeq"/>
        </authorList>
    </citation>
    <scope>IDENTIFICATION</scope>
    <source>
        <tissue evidence="9">Muscle</tissue>
    </source>
</reference>
<dbReference type="Gene3D" id="4.10.280.10">
    <property type="entry name" value="Helix-loop-helix DNA-binding domain"/>
    <property type="match status" value="1"/>
</dbReference>
<dbReference type="InterPro" id="IPR050359">
    <property type="entry name" value="bHLH_transcription_factors"/>
</dbReference>
<dbReference type="PANTHER" id="PTHR19290">
    <property type="entry name" value="BASIC HELIX-LOOP-HELIX PROTEIN NEUROGENIN-RELATED"/>
    <property type="match status" value="1"/>
</dbReference>
<evidence type="ECO:0000313" key="9">
    <source>
        <dbReference type="RefSeq" id="XP_013794337.1"/>
    </source>
</evidence>
<keyword evidence="5" id="KW-0539">Nucleus</keyword>
<name>A0ABM1C541_LIMPO</name>